<feature type="region of interest" description="Disordered" evidence="2">
    <location>
        <begin position="90"/>
        <end position="118"/>
    </location>
</feature>
<feature type="compositionally biased region" description="Basic and acidic residues" evidence="2">
    <location>
        <begin position="299"/>
        <end position="314"/>
    </location>
</feature>
<feature type="region of interest" description="Disordered" evidence="2">
    <location>
        <begin position="225"/>
        <end position="247"/>
    </location>
</feature>
<dbReference type="OMA" id="PPATHES"/>
<evidence type="ECO:0000256" key="1">
    <source>
        <dbReference type="SAM" id="Coils"/>
    </source>
</evidence>
<feature type="coiled-coil region" evidence="1">
    <location>
        <begin position="25"/>
        <end position="52"/>
    </location>
</feature>
<keyword evidence="1" id="KW-0175">Coiled coil</keyword>
<dbReference type="PANTHER" id="PTHR15107">
    <property type="entry name" value="RETINOBLASTOMA BINDING PROTEIN 8"/>
    <property type="match status" value="1"/>
</dbReference>
<feature type="domain" description="DNA endonuclease Ctp1 N-terminal" evidence="3">
    <location>
        <begin position="1"/>
        <end position="47"/>
    </location>
</feature>
<proteinExistence type="predicted"/>
<feature type="compositionally biased region" description="Basic and acidic residues" evidence="2">
    <location>
        <begin position="338"/>
        <end position="347"/>
    </location>
</feature>
<evidence type="ECO:0000313" key="5">
    <source>
        <dbReference type="Proteomes" id="UP000472269"/>
    </source>
</evidence>
<dbReference type="Proteomes" id="UP000472269">
    <property type="component" value="Unplaced"/>
</dbReference>
<dbReference type="Pfam" id="PF10482">
    <property type="entry name" value="CtIP_N"/>
    <property type="match status" value="1"/>
</dbReference>
<keyword evidence="5" id="KW-1185">Reference proteome</keyword>
<reference evidence="4" key="1">
    <citation type="submission" date="2025-08" db="UniProtKB">
        <authorList>
            <consortium name="Ensembl"/>
        </authorList>
    </citation>
    <scope>IDENTIFICATION</scope>
</reference>
<dbReference type="InterPro" id="IPR019518">
    <property type="entry name" value="CtIP_N"/>
</dbReference>
<feature type="compositionally biased region" description="Basic and acidic residues" evidence="2">
    <location>
        <begin position="230"/>
        <end position="240"/>
    </location>
</feature>
<accession>A0A663MUX2</accession>
<feature type="region of interest" description="Disordered" evidence="2">
    <location>
        <begin position="282"/>
        <end position="348"/>
    </location>
</feature>
<evidence type="ECO:0000256" key="2">
    <source>
        <dbReference type="SAM" id="MobiDB-lite"/>
    </source>
</evidence>
<sequence length="500" mass="55834">MVTQELAKKKQNEYESSHFQSLKHIFILTNETNRLREENKTLKEELKTLRTQQLTWTFSPLPQASQRVANQLHGTIALVRPGSRPCFLEKSPLGASVSPPARKTPLLPEHEHSPSLEVGPSYENLKLTARREQLCLLHKHLSLHQLGLASNCASADRDGSSFSSHLLKAKDADDRTRSRDGWEDRATLLKLPTAMVYVRDQQLEEKLHLLKHRERLQHFLMQRCQTGQRADGDPKPEERPLSPWPNIMAGCKEERSFLEDAADGKEEKELWLIRDSSELQEKMKVTRDDGADAPLDLSDSGRGRETGWHSHREPWGASSPQPSPGESPAVSAAHGPSKRHEAERDSLRFPYRWPNATRALSGAVEEEEEEEEDAAVVSTVHVGINCGPFPSPRCPALDAGTIMTTINNQWENGFAACEANRDTFRHGKATATHPWLLFPISLPFQHPWGFHPGPRTSVQQHLYPIPQVGAGGVLGSPATPPPVHRTASAMFIPTGVTVIM</sequence>
<evidence type="ECO:0000313" key="4">
    <source>
        <dbReference type="Ensembl" id="ENSACUP00000015372.1"/>
    </source>
</evidence>
<dbReference type="Ensembl" id="ENSACUT00000016408.1">
    <property type="protein sequence ID" value="ENSACUP00000015372.1"/>
    <property type="gene ID" value="ENSACUG00000010334.1"/>
</dbReference>
<dbReference type="AlphaFoldDB" id="A0A663MUX2"/>
<dbReference type="PANTHER" id="PTHR15107:SF3">
    <property type="entry name" value="RBBP8 N-TERMINAL-LIKE PROTEIN"/>
    <property type="match status" value="1"/>
</dbReference>
<evidence type="ECO:0000259" key="3">
    <source>
        <dbReference type="Pfam" id="PF10482"/>
    </source>
</evidence>
<reference evidence="4" key="2">
    <citation type="submission" date="2025-09" db="UniProtKB">
        <authorList>
            <consortium name="Ensembl"/>
        </authorList>
    </citation>
    <scope>IDENTIFICATION</scope>
</reference>
<name>A0A663MUX2_ATHCN</name>
<dbReference type="InterPro" id="IPR033316">
    <property type="entry name" value="RBBP8-like"/>
</dbReference>
<organism evidence="4 5">
    <name type="scientific">Athene cunicularia</name>
    <name type="common">Burrowing owl</name>
    <name type="synonym">Speotyto cunicularia</name>
    <dbReference type="NCBI Taxonomy" id="194338"/>
    <lineage>
        <taxon>Eukaryota</taxon>
        <taxon>Metazoa</taxon>
        <taxon>Chordata</taxon>
        <taxon>Craniata</taxon>
        <taxon>Vertebrata</taxon>
        <taxon>Euteleostomi</taxon>
        <taxon>Archelosauria</taxon>
        <taxon>Archosauria</taxon>
        <taxon>Dinosauria</taxon>
        <taxon>Saurischia</taxon>
        <taxon>Theropoda</taxon>
        <taxon>Coelurosauria</taxon>
        <taxon>Aves</taxon>
        <taxon>Neognathae</taxon>
        <taxon>Neoaves</taxon>
        <taxon>Telluraves</taxon>
        <taxon>Strigiformes</taxon>
        <taxon>Strigidae</taxon>
        <taxon>Athene</taxon>
    </lineage>
</organism>
<protein>
    <recommendedName>
        <fullName evidence="3">DNA endonuclease Ctp1 N-terminal domain-containing protein</fullName>
    </recommendedName>
</protein>